<dbReference type="PANTHER" id="PTHR37309">
    <property type="entry name" value="SLR0284 PROTEIN"/>
    <property type="match status" value="1"/>
</dbReference>
<keyword evidence="1" id="KW-0812">Transmembrane</keyword>
<reference evidence="2 3" key="1">
    <citation type="submission" date="2016-02" db="EMBL/GenBank/DDBJ databases">
        <authorList>
            <person name="Wen L."/>
            <person name="He K."/>
            <person name="Yang H."/>
        </authorList>
    </citation>
    <scope>NUCLEOTIDE SEQUENCE [LARGE SCALE GENOMIC DNA]</scope>
    <source>
        <strain evidence="2">ShG14-8</strain>
    </source>
</reference>
<organism evidence="2 3">
    <name type="scientific">Candidatus Gallionella acididurans</name>
    <dbReference type="NCBI Taxonomy" id="1796491"/>
    <lineage>
        <taxon>Bacteria</taxon>
        <taxon>Pseudomonadati</taxon>
        <taxon>Pseudomonadota</taxon>
        <taxon>Betaproteobacteria</taxon>
        <taxon>Nitrosomonadales</taxon>
        <taxon>Gallionellaceae</taxon>
        <taxon>Gallionella</taxon>
    </lineage>
</organism>
<dbReference type="InterPro" id="IPR007165">
    <property type="entry name" value="Phage_holin_4_2"/>
</dbReference>
<feature type="transmembrane region" description="Helical" evidence="1">
    <location>
        <begin position="32"/>
        <end position="50"/>
    </location>
</feature>
<sequence>MNPQMRLLLLWILNALALLAVANFVPGIHVDGFGSALVAAFFLGLVNTLIRPLLLLLTLPVTMLTLGLFIFVINGTLFWLVGSVLRGFVVDSFWHGVLGAVLYSIFSWALSAAAAQLMRPNK</sequence>
<name>A0A139BTW6_9PROT</name>
<feature type="transmembrane region" description="Helical" evidence="1">
    <location>
        <begin position="57"/>
        <end position="81"/>
    </location>
</feature>
<accession>A0A139BTW6</accession>
<protein>
    <recommendedName>
        <fullName evidence="4">Phage holin family protein</fullName>
    </recommendedName>
</protein>
<dbReference type="AlphaFoldDB" id="A0A139BTW6"/>
<dbReference type="Pfam" id="PF04020">
    <property type="entry name" value="Phage_holin_4_2"/>
    <property type="match status" value="1"/>
</dbReference>
<evidence type="ECO:0000256" key="1">
    <source>
        <dbReference type="SAM" id="Phobius"/>
    </source>
</evidence>
<reference evidence="2 3" key="2">
    <citation type="submission" date="2016-03" db="EMBL/GenBank/DDBJ databases">
        <title>New uncultured bacterium of the family Gallionellaceae from acid mine drainage: description and reconstruction of genome based on metagenomic analysis of microbial community.</title>
        <authorList>
            <person name="Kadnikov V."/>
            <person name="Ivasenko D."/>
            <person name="Beletsky A."/>
            <person name="Mardanov A."/>
            <person name="Danilova E."/>
            <person name="Pimenov N."/>
            <person name="Karnachuk O."/>
            <person name="Ravin N."/>
        </authorList>
    </citation>
    <scope>NUCLEOTIDE SEQUENCE [LARGE SCALE GENOMIC DNA]</scope>
    <source>
        <strain evidence="2">ShG14-8</strain>
    </source>
</reference>
<evidence type="ECO:0000313" key="2">
    <source>
        <dbReference type="EMBL" id="KXS32409.1"/>
    </source>
</evidence>
<gene>
    <name evidence="2" type="ORF">AWT59_1449</name>
</gene>
<keyword evidence="1" id="KW-1133">Transmembrane helix</keyword>
<dbReference type="Proteomes" id="UP000070578">
    <property type="component" value="Unassembled WGS sequence"/>
</dbReference>
<proteinExistence type="predicted"/>
<dbReference type="PANTHER" id="PTHR37309:SF1">
    <property type="entry name" value="SLR0284 PROTEIN"/>
    <property type="match status" value="1"/>
</dbReference>
<evidence type="ECO:0008006" key="4">
    <source>
        <dbReference type="Google" id="ProtNLM"/>
    </source>
</evidence>
<comment type="caution">
    <text evidence="2">The sequence shown here is derived from an EMBL/GenBank/DDBJ whole genome shotgun (WGS) entry which is preliminary data.</text>
</comment>
<evidence type="ECO:0000313" key="3">
    <source>
        <dbReference type="Proteomes" id="UP000070578"/>
    </source>
</evidence>
<keyword evidence="1" id="KW-0472">Membrane</keyword>
<feature type="transmembrane region" description="Helical" evidence="1">
    <location>
        <begin position="93"/>
        <end position="115"/>
    </location>
</feature>
<dbReference type="EMBL" id="LSLI01000030">
    <property type="protein sequence ID" value="KXS32409.1"/>
    <property type="molecule type" value="Genomic_DNA"/>
</dbReference>